<dbReference type="RefSeq" id="WP_202992523.1">
    <property type="nucleotide sequence ID" value="NZ_JAENHO010000004.1"/>
</dbReference>
<gene>
    <name evidence="1" type="ORF">JKJ07_17040</name>
</gene>
<organism evidence="1 2">
    <name type="scientific">Paractinoplanes lichenicola</name>
    <dbReference type="NCBI Taxonomy" id="2802976"/>
    <lineage>
        <taxon>Bacteria</taxon>
        <taxon>Bacillati</taxon>
        <taxon>Actinomycetota</taxon>
        <taxon>Actinomycetes</taxon>
        <taxon>Micromonosporales</taxon>
        <taxon>Micromonosporaceae</taxon>
        <taxon>Paractinoplanes</taxon>
    </lineage>
</organism>
<dbReference type="Proteomes" id="UP000598996">
    <property type="component" value="Unassembled WGS sequence"/>
</dbReference>
<dbReference type="EMBL" id="JAENHO010000004">
    <property type="protein sequence ID" value="MBL7256005.1"/>
    <property type="molecule type" value="Genomic_DNA"/>
</dbReference>
<evidence type="ECO:0000313" key="1">
    <source>
        <dbReference type="EMBL" id="MBL7256005.1"/>
    </source>
</evidence>
<sequence>MSTAKTIMATPVLAEPDPVRAILNVVSVSAPAVAKAMTEPVTGRGRCGGANARANELVLVTCASMGIG</sequence>
<name>A0ABS1VP57_9ACTN</name>
<accession>A0ABS1VP57</accession>
<keyword evidence="2" id="KW-1185">Reference proteome</keyword>
<reference evidence="1 2" key="1">
    <citation type="submission" date="2021-01" db="EMBL/GenBank/DDBJ databases">
        <title>Actinoplanes sp. nov. LDG1-01 isolated from lichen.</title>
        <authorList>
            <person name="Saeng-In P."/>
            <person name="Phongsopitanun W."/>
            <person name="Kanchanasin P."/>
            <person name="Yuki M."/>
            <person name="Kudo T."/>
            <person name="Ohkuma M."/>
            <person name="Tanasupawat S."/>
        </authorList>
    </citation>
    <scope>NUCLEOTIDE SEQUENCE [LARGE SCALE GENOMIC DNA]</scope>
    <source>
        <strain evidence="1 2">LDG1-01</strain>
    </source>
</reference>
<protein>
    <submittedName>
        <fullName evidence="1">Uncharacterized protein</fullName>
    </submittedName>
</protein>
<comment type="caution">
    <text evidence="1">The sequence shown here is derived from an EMBL/GenBank/DDBJ whole genome shotgun (WGS) entry which is preliminary data.</text>
</comment>
<proteinExistence type="predicted"/>
<evidence type="ECO:0000313" key="2">
    <source>
        <dbReference type="Proteomes" id="UP000598996"/>
    </source>
</evidence>